<dbReference type="EnsemblPlants" id="Pp3c9_9068V3.1">
    <property type="protein sequence ID" value="Pp3c9_9068V3.1"/>
    <property type="gene ID" value="Pp3c9_9068"/>
</dbReference>
<name>A0A2K1K2K3_PHYPA</name>
<dbReference type="AlphaFoldDB" id="A0A2K1K2K3"/>
<dbReference type="Proteomes" id="UP000006727">
    <property type="component" value="Chromosome 9"/>
</dbReference>
<reference evidence="3" key="3">
    <citation type="submission" date="2020-12" db="UniProtKB">
        <authorList>
            <consortium name="EnsemblPlants"/>
        </authorList>
    </citation>
    <scope>IDENTIFICATION</scope>
</reference>
<feature type="compositionally biased region" description="Polar residues" evidence="1">
    <location>
        <begin position="8"/>
        <end position="32"/>
    </location>
</feature>
<reference evidence="2 4" key="2">
    <citation type="journal article" date="2018" name="Plant J.">
        <title>The Physcomitrella patens chromosome-scale assembly reveals moss genome structure and evolution.</title>
        <authorList>
            <person name="Lang D."/>
            <person name="Ullrich K.K."/>
            <person name="Murat F."/>
            <person name="Fuchs J."/>
            <person name="Jenkins J."/>
            <person name="Haas F.B."/>
            <person name="Piednoel M."/>
            <person name="Gundlach H."/>
            <person name="Van Bel M."/>
            <person name="Meyberg R."/>
            <person name="Vives C."/>
            <person name="Morata J."/>
            <person name="Symeonidi A."/>
            <person name="Hiss M."/>
            <person name="Muchero W."/>
            <person name="Kamisugi Y."/>
            <person name="Saleh O."/>
            <person name="Blanc G."/>
            <person name="Decker E.L."/>
            <person name="van Gessel N."/>
            <person name="Grimwood J."/>
            <person name="Hayes R.D."/>
            <person name="Graham S.W."/>
            <person name="Gunter L.E."/>
            <person name="McDaniel S.F."/>
            <person name="Hoernstein S.N.W."/>
            <person name="Larsson A."/>
            <person name="Li F.W."/>
            <person name="Perroud P.F."/>
            <person name="Phillips J."/>
            <person name="Ranjan P."/>
            <person name="Rokshar D.S."/>
            <person name="Rothfels C.J."/>
            <person name="Schneider L."/>
            <person name="Shu S."/>
            <person name="Stevenson D.W."/>
            <person name="Thummler F."/>
            <person name="Tillich M."/>
            <person name="Villarreal Aguilar J.C."/>
            <person name="Widiez T."/>
            <person name="Wong G.K."/>
            <person name="Wymore A."/>
            <person name="Zhang Y."/>
            <person name="Zimmer A.D."/>
            <person name="Quatrano R.S."/>
            <person name="Mayer K.F.X."/>
            <person name="Goodstein D."/>
            <person name="Casacuberta J.M."/>
            <person name="Vandepoele K."/>
            <person name="Reski R."/>
            <person name="Cuming A.C."/>
            <person name="Tuskan G.A."/>
            <person name="Maumus F."/>
            <person name="Salse J."/>
            <person name="Schmutz J."/>
            <person name="Rensing S.A."/>
        </authorList>
    </citation>
    <scope>NUCLEOTIDE SEQUENCE [LARGE SCALE GENOMIC DNA]</scope>
    <source>
        <strain evidence="3 4">cv. Gransden 2004</strain>
    </source>
</reference>
<dbReference type="EMBL" id="ABEU02000009">
    <property type="protein sequence ID" value="PNR48011.1"/>
    <property type="molecule type" value="Genomic_DNA"/>
</dbReference>
<evidence type="ECO:0000313" key="3">
    <source>
        <dbReference type="EnsemblPlants" id="Pp3c9_9068V3.1"/>
    </source>
</evidence>
<organism evidence="2">
    <name type="scientific">Physcomitrium patens</name>
    <name type="common">Spreading-leaved earth moss</name>
    <name type="synonym">Physcomitrella patens</name>
    <dbReference type="NCBI Taxonomy" id="3218"/>
    <lineage>
        <taxon>Eukaryota</taxon>
        <taxon>Viridiplantae</taxon>
        <taxon>Streptophyta</taxon>
        <taxon>Embryophyta</taxon>
        <taxon>Bryophyta</taxon>
        <taxon>Bryophytina</taxon>
        <taxon>Bryopsida</taxon>
        <taxon>Funariidae</taxon>
        <taxon>Funariales</taxon>
        <taxon>Funariaceae</taxon>
        <taxon>Physcomitrium</taxon>
    </lineage>
</organism>
<feature type="region of interest" description="Disordered" evidence="1">
    <location>
        <begin position="1"/>
        <end position="32"/>
    </location>
</feature>
<keyword evidence="4" id="KW-1185">Reference proteome</keyword>
<evidence type="ECO:0000256" key="1">
    <source>
        <dbReference type="SAM" id="MobiDB-lite"/>
    </source>
</evidence>
<reference evidence="2 4" key="1">
    <citation type="journal article" date="2008" name="Science">
        <title>The Physcomitrella genome reveals evolutionary insights into the conquest of land by plants.</title>
        <authorList>
            <person name="Rensing S."/>
            <person name="Lang D."/>
            <person name="Zimmer A."/>
            <person name="Terry A."/>
            <person name="Salamov A."/>
            <person name="Shapiro H."/>
            <person name="Nishiyama T."/>
            <person name="Perroud P.-F."/>
            <person name="Lindquist E."/>
            <person name="Kamisugi Y."/>
            <person name="Tanahashi T."/>
            <person name="Sakakibara K."/>
            <person name="Fujita T."/>
            <person name="Oishi K."/>
            <person name="Shin-I T."/>
            <person name="Kuroki Y."/>
            <person name="Toyoda A."/>
            <person name="Suzuki Y."/>
            <person name="Hashimoto A."/>
            <person name="Yamaguchi K."/>
            <person name="Sugano A."/>
            <person name="Kohara Y."/>
            <person name="Fujiyama A."/>
            <person name="Anterola A."/>
            <person name="Aoki S."/>
            <person name="Ashton N."/>
            <person name="Barbazuk W.B."/>
            <person name="Barker E."/>
            <person name="Bennetzen J."/>
            <person name="Bezanilla M."/>
            <person name="Blankenship R."/>
            <person name="Cho S.H."/>
            <person name="Dutcher S."/>
            <person name="Estelle M."/>
            <person name="Fawcett J.A."/>
            <person name="Gundlach H."/>
            <person name="Hanada K."/>
            <person name="Heyl A."/>
            <person name="Hicks K.A."/>
            <person name="Hugh J."/>
            <person name="Lohr M."/>
            <person name="Mayer K."/>
            <person name="Melkozernov A."/>
            <person name="Murata T."/>
            <person name="Nelson D."/>
            <person name="Pils B."/>
            <person name="Prigge M."/>
            <person name="Reiss B."/>
            <person name="Renner T."/>
            <person name="Rombauts S."/>
            <person name="Rushton P."/>
            <person name="Sanderfoot A."/>
            <person name="Schween G."/>
            <person name="Shiu S.-H."/>
            <person name="Stueber K."/>
            <person name="Theodoulou F.L."/>
            <person name="Tu H."/>
            <person name="Van de Peer Y."/>
            <person name="Verrier P.J."/>
            <person name="Waters E."/>
            <person name="Wood A."/>
            <person name="Yang L."/>
            <person name="Cove D."/>
            <person name="Cuming A."/>
            <person name="Hasebe M."/>
            <person name="Lucas S."/>
            <person name="Mishler D.B."/>
            <person name="Reski R."/>
            <person name="Grigoriev I."/>
            <person name="Quatrano R.S."/>
            <person name="Boore J.L."/>
        </authorList>
    </citation>
    <scope>NUCLEOTIDE SEQUENCE [LARGE SCALE GENOMIC DNA]</scope>
    <source>
        <strain evidence="3 4">cv. Gransden 2004</strain>
    </source>
</reference>
<accession>A0A2K1K2K3</accession>
<dbReference type="InParanoid" id="A0A2K1K2K3"/>
<proteinExistence type="predicted"/>
<gene>
    <name evidence="2" type="ORF">PHYPA_012484</name>
</gene>
<evidence type="ECO:0000313" key="4">
    <source>
        <dbReference type="Proteomes" id="UP000006727"/>
    </source>
</evidence>
<dbReference type="Gramene" id="Pp3c9_9068V3.1">
    <property type="protein sequence ID" value="Pp3c9_9068V3.1"/>
    <property type="gene ID" value="Pp3c9_9068"/>
</dbReference>
<sequence length="88" mass="9645">MLRGGIDVQTTRRTLGNSTDEGQDSRVGSRNNEFSLARQSALSLNSLQSVVDTNFVSRLILLLLSAFPIQTKTFDVSCCKFNKGSGFK</sequence>
<protein>
    <submittedName>
        <fullName evidence="2 3">Uncharacterized protein</fullName>
    </submittedName>
</protein>
<evidence type="ECO:0000313" key="2">
    <source>
        <dbReference type="EMBL" id="PNR48011.1"/>
    </source>
</evidence>